<accession>A0A4Z2GL20</accession>
<reference evidence="2 3" key="1">
    <citation type="submission" date="2019-03" db="EMBL/GenBank/DDBJ databases">
        <title>First draft genome of Liparis tanakae, snailfish: a comprehensive survey of snailfish specific genes.</title>
        <authorList>
            <person name="Kim W."/>
            <person name="Song I."/>
            <person name="Jeong J.-H."/>
            <person name="Kim D."/>
            <person name="Kim S."/>
            <person name="Ryu S."/>
            <person name="Song J.Y."/>
            <person name="Lee S.K."/>
        </authorList>
    </citation>
    <scope>NUCLEOTIDE SEQUENCE [LARGE SCALE GENOMIC DNA]</scope>
    <source>
        <tissue evidence="2">Muscle</tissue>
    </source>
</reference>
<proteinExistence type="predicted"/>
<protein>
    <submittedName>
        <fullName evidence="2">Uncharacterized protein</fullName>
    </submittedName>
</protein>
<name>A0A4Z2GL20_9TELE</name>
<evidence type="ECO:0000313" key="3">
    <source>
        <dbReference type="Proteomes" id="UP000314294"/>
    </source>
</evidence>
<dbReference type="EMBL" id="SRLO01000492">
    <property type="protein sequence ID" value="TNN54176.1"/>
    <property type="molecule type" value="Genomic_DNA"/>
</dbReference>
<dbReference type="Proteomes" id="UP000314294">
    <property type="component" value="Unassembled WGS sequence"/>
</dbReference>
<feature type="region of interest" description="Disordered" evidence="1">
    <location>
        <begin position="27"/>
        <end position="82"/>
    </location>
</feature>
<evidence type="ECO:0000256" key="1">
    <source>
        <dbReference type="SAM" id="MobiDB-lite"/>
    </source>
</evidence>
<evidence type="ECO:0000313" key="2">
    <source>
        <dbReference type="EMBL" id="TNN54176.1"/>
    </source>
</evidence>
<gene>
    <name evidence="2" type="ORF">EYF80_035604</name>
</gene>
<comment type="caution">
    <text evidence="2">The sequence shown here is derived from an EMBL/GenBank/DDBJ whole genome shotgun (WGS) entry which is preliminary data.</text>
</comment>
<keyword evidence="3" id="KW-1185">Reference proteome</keyword>
<dbReference type="AlphaFoldDB" id="A0A4Z2GL20"/>
<organism evidence="2 3">
    <name type="scientific">Liparis tanakae</name>
    <name type="common">Tanaka's snailfish</name>
    <dbReference type="NCBI Taxonomy" id="230148"/>
    <lineage>
        <taxon>Eukaryota</taxon>
        <taxon>Metazoa</taxon>
        <taxon>Chordata</taxon>
        <taxon>Craniata</taxon>
        <taxon>Vertebrata</taxon>
        <taxon>Euteleostomi</taxon>
        <taxon>Actinopterygii</taxon>
        <taxon>Neopterygii</taxon>
        <taxon>Teleostei</taxon>
        <taxon>Neoteleostei</taxon>
        <taxon>Acanthomorphata</taxon>
        <taxon>Eupercaria</taxon>
        <taxon>Perciformes</taxon>
        <taxon>Cottioidei</taxon>
        <taxon>Cottales</taxon>
        <taxon>Liparidae</taxon>
        <taxon>Liparis</taxon>
    </lineage>
</organism>
<sequence length="82" mass="9021">MRPTPTHRPPTISRTVLRIGNRLDARTAPVHSRHGDSGVNKPTYATVHRRRRLLASSRLTEEERKGGGFSTGSSGQRHIGLG</sequence>